<dbReference type="AlphaFoldDB" id="A0A5J9TLS4"/>
<reference evidence="1 2" key="1">
    <citation type="journal article" date="2019" name="Sci. Rep.">
        <title>A high-quality genome of Eragrostis curvula grass provides insights into Poaceae evolution and supports new strategies to enhance forage quality.</title>
        <authorList>
            <person name="Carballo J."/>
            <person name="Santos B.A.C.M."/>
            <person name="Zappacosta D."/>
            <person name="Garbus I."/>
            <person name="Selva J.P."/>
            <person name="Gallo C.A."/>
            <person name="Diaz A."/>
            <person name="Albertini E."/>
            <person name="Caccamo M."/>
            <person name="Echenique V."/>
        </authorList>
    </citation>
    <scope>NUCLEOTIDE SEQUENCE [LARGE SCALE GENOMIC DNA]</scope>
    <source>
        <strain evidence="2">cv. Victoria</strain>
        <tissue evidence="1">Leaf</tissue>
    </source>
</reference>
<keyword evidence="2" id="KW-1185">Reference proteome</keyword>
<sequence length="199" mass="21685">MTWATPRVPKYFSKQWNPFLTTTGRARKHPRRRQATVAKMLGACALLRRAPTPPLVPAAPRVEFHPACPPPAPVAVKPSHQAATGFTSHQADVKRQLTSTAAGPNVLRQLRCLLLDMCVLFHLDGHRSTSAAAVSSSPLLSTSFSGLPMQDSDGAVTWKKQRSRIEGGIVGHKQHNNKSTDTSVFLNERQTPVLQLADA</sequence>
<proteinExistence type="predicted"/>
<dbReference type="Proteomes" id="UP000324897">
    <property type="component" value="Chromosome 3"/>
</dbReference>
<name>A0A5J9TLS4_9POAL</name>
<comment type="caution">
    <text evidence="1">The sequence shown here is derived from an EMBL/GenBank/DDBJ whole genome shotgun (WGS) entry which is preliminary data.</text>
</comment>
<evidence type="ECO:0000313" key="1">
    <source>
        <dbReference type="EMBL" id="TVU11621.1"/>
    </source>
</evidence>
<evidence type="ECO:0000313" key="2">
    <source>
        <dbReference type="Proteomes" id="UP000324897"/>
    </source>
</evidence>
<protein>
    <submittedName>
        <fullName evidence="1">Uncharacterized protein</fullName>
    </submittedName>
</protein>
<dbReference type="EMBL" id="RWGY01000039">
    <property type="protein sequence ID" value="TVU11621.1"/>
    <property type="molecule type" value="Genomic_DNA"/>
</dbReference>
<dbReference type="Gramene" id="TVU11621">
    <property type="protein sequence ID" value="TVU11621"/>
    <property type="gene ID" value="EJB05_45216"/>
</dbReference>
<accession>A0A5J9TLS4</accession>
<gene>
    <name evidence="1" type="ORF">EJB05_45216</name>
</gene>
<organism evidence="1 2">
    <name type="scientific">Eragrostis curvula</name>
    <name type="common">weeping love grass</name>
    <dbReference type="NCBI Taxonomy" id="38414"/>
    <lineage>
        <taxon>Eukaryota</taxon>
        <taxon>Viridiplantae</taxon>
        <taxon>Streptophyta</taxon>
        <taxon>Embryophyta</taxon>
        <taxon>Tracheophyta</taxon>
        <taxon>Spermatophyta</taxon>
        <taxon>Magnoliopsida</taxon>
        <taxon>Liliopsida</taxon>
        <taxon>Poales</taxon>
        <taxon>Poaceae</taxon>
        <taxon>PACMAD clade</taxon>
        <taxon>Chloridoideae</taxon>
        <taxon>Eragrostideae</taxon>
        <taxon>Eragrostidinae</taxon>
        <taxon>Eragrostis</taxon>
    </lineage>
</organism>